<feature type="transmembrane region" description="Helical" evidence="1">
    <location>
        <begin position="118"/>
        <end position="143"/>
    </location>
</feature>
<dbReference type="Gene3D" id="1.20.144.10">
    <property type="entry name" value="Phosphatidic acid phosphatase type 2/haloperoxidase"/>
    <property type="match status" value="1"/>
</dbReference>
<evidence type="ECO:0000313" key="4">
    <source>
        <dbReference type="Proteomes" id="UP001595765"/>
    </source>
</evidence>
<keyword evidence="1" id="KW-0812">Transmembrane</keyword>
<evidence type="ECO:0000313" key="3">
    <source>
        <dbReference type="EMBL" id="MFC4030590.1"/>
    </source>
</evidence>
<dbReference type="SMART" id="SM00014">
    <property type="entry name" value="acidPPc"/>
    <property type="match status" value="1"/>
</dbReference>
<reference evidence="4" key="1">
    <citation type="journal article" date="2019" name="Int. J. Syst. Evol. Microbiol.">
        <title>The Global Catalogue of Microorganisms (GCM) 10K type strain sequencing project: providing services to taxonomists for standard genome sequencing and annotation.</title>
        <authorList>
            <consortium name="The Broad Institute Genomics Platform"/>
            <consortium name="The Broad Institute Genome Sequencing Center for Infectious Disease"/>
            <person name="Wu L."/>
            <person name="Ma J."/>
        </authorList>
    </citation>
    <scope>NUCLEOTIDE SEQUENCE [LARGE SCALE GENOMIC DNA]</scope>
    <source>
        <strain evidence="4">CGMCC 4.7237</strain>
    </source>
</reference>
<dbReference type="Proteomes" id="UP001595765">
    <property type="component" value="Unassembled WGS sequence"/>
</dbReference>
<dbReference type="InterPro" id="IPR000326">
    <property type="entry name" value="PAP2/HPO"/>
</dbReference>
<protein>
    <submittedName>
        <fullName evidence="3">Phosphatase PAP2 family protein</fullName>
    </submittedName>
</protein>
<feature type="transmembrane region" description="Helical" evidence="1">
    <location>
        <begin position="77"/>
        <end position="98"/>
    </location>
</feature>
<feature type="transmembrane region" description="Helical" evidence="1">
    <location>
        <begin position="150"/>
        <end position="172"/>
    </location>
</feature>
<accession>A0ABV8HFG7</accession>
<keyword evidence="1" id="KW-1133">Transmembrane helix</keyword>
<dbReference type="EMBL" id="JBHSBB010000005">
    <property type="protein sequence ID" value="MFC4030590.1"/>
    <property type="molecule type" value="Genomic_DNA"/>
</dbReference>
<comment type="caution">
    <text evidence="3">The sequence shown here is derived from an EMBL/GenBank/DDBJ whole genome shotgun (WGS) entry which is preliminary data.</text>
</comment>
<organism evidence="3 4">
    <name type="scientific">Streptomyces polygonati</name>
    <dbReference type="NCBI Taxonomy" id="1617087"/>
    <lineage>
        <taxon>Bacteria</taxon>
        <taxon>Bacillati</taxon>
        <taxon>Actinomycetota</taxon>
        <taxon>Actinomycetes</taxon>
        <taxon>Kitasatosporales</taxon>
        <taxon>Streptomycetaceae</taxon>
        <taxon>Streptomyces</taxon>
    </lineage>
</organism>
<name>A0ABV8HFG7_9ACTN</name>
<evidence type="ECO:0000259" key="2">
    <source>
        <dbReference type="SMART" id="SM00014"/>
    </source>
</evidence>
<dbReference type="RefSeq" id="WP_386426124.1">
    <property type="nucleotide sequence ID" value="NZ_JBHSBB010000005.1"/>
</dbReference>
<feature type="transmembrane region" description="Helical" evidence="1">
    <location>
        <begin position="48"/>
        <end position="68"/>
    </location>
</feature>
<gene>
    <name evidence="3" type="ORF">ACFO3J_03790</name>
</gene>
<dbReference type="Pfam" id="PF01569">
    <property type="entry name" value="PAP2"/>
    <property type="match status" value="1"/>
</dbReference>
<dbReference type="InterPro" id="IPR036938">
    <property type="entry name" value="PAP2/HPO_sf"/>
</dbReference>
<proteinExistence type="predicted"/>
<keyword evidence="1" id="KW-0472">Membrane</keyword>
<feature type="transmembrane region" description="Helical" evidence="1">
    <location>
        <begin position="178"/>
        <end position="199"/>
    </location>
</feature>
<feature type="domain" description="Phosphatidic acid phosphatase type 2/haloperoxidase" evidence="2">
    <location>
        <begin position="79"/>
        <end position="193"/>
    </location>
</feature>
<keyword evidence="4" id="KW-1185">Reference proteome</keyword>
<sequence length="224" mass="23686">MLLFAALTWQVSSDGPLVARDWTVLRWFDRTAAANSWFTTTAHYFCKLGNIGVAVPVLLAAVCLTGWLGRRAALPRWWLPPAAALAVIAVLPVVVTVVKDAVARPAPGRTLPDPSGYGYFPSGHTATSAVAYGAAALLLLPWVRGRAARLVLLAGTPLLLFAVGFCLVWCDYHWPLDVLASWCVTLSLLTVVAAARASVDRALAARAAADPAAGEVTDWSGNPG</sequence>
<dbReference type="SUPFAM" id="SSF48317">
    <property type="entry name" value="Acid phosphatase/Vanadium-dependent haloperoxidase"/>
    <property type="match status" value="1"/>
</dbReference>
<evidence type="ECO:0000256" key="1">
    <source>
        <dbReference type="SAM" id="Phobius"/>
    </source>
</evidence>